<keyword evidence="4 6" id="KW-1133">Transmembrane helix</keyword>
<dbReference type="OrthoDB" id="8904098at2759"/>
<evidence type="ECO:0000256" key="2">
    <source>
        <dbReference type="ARBA" id="ARBA00005982"/>
    </source>
</evidence>
<dbReference type="EMBL" id="ML119053">
    <property type="protein sequence ID" value="ROT39635.1"/>
    <property type="molecule type" value="Genomic_DNA"/>
</dbReference>
<evidence type="ECO:0000256" key="3">
    <source>
        <dbReference type="ARBA" id="ARBA00022692"/>
    </source>
</evidence>
<reference evidence="7 8" key="1">
    <citation type="journal article" date="2018" name="Mol. Ecol.">
        <title>The obligate alkalophilic soda-lake fungus Sodiomyces alkalinus has shifted to a protein diet.</title>
        <authorList>
            <person name="Grum-Grzhimaylo A.A."/>
            <person name="Falkoski D.L."/>
            <person name="van den Heuvel J."/>
            <person name="Valero-Jimenez C.A."/>
            <person name="Min B."/>
            <person name="Choi I.G."/>
            <person name="Lipzen A."/>
            <person name="Daum C.G."/>
            <person name="Aanen D.K."/>
            <person name="Tsang A."/>
            <person name="Henrissat B."/>
            <person name="Bilanenko E.N."/>
            <person name="de Vries R.P."/>
            <person name="van Kan J.A.L."/>
            <person name="Grigoriev I.V."/>
            <person name="Debets A.J.M."/>
        </authorList>
    </citation>
    <scope>NUCLEOTIDE SEQUENCE [LARGE SCALE GENOMIC DNA]</scope>
    <source>
        <strain evidence="7 8">F11</strain>
    </source>
</reference>
<dbReference type="RefSeq" id="XP_028467441.1">
    <property type="nucleotide sequence ID" value="XM_028611528.1"/>
</dbReference>
<dbReference type="Gene3D" id="1.20.1250.20">
    <property type="entry name" value="MFS general substrate transporter like domains"/>
    <property type="match status" value="1"/>
</dbReference>
<feature type="transmembrane region" description="Helical" evidence="6">
    <location>
        <begin position="253"/>
        <end position="269"/>
    </location>
</feature>
<feature type="transmembrane region" description="Helical" evidence="6">
    <location>
        <begin position="12"/>
        <end position="30"/>
    </location>
</feature>
<proteinExistence type="inferred from homology"/>
<evidence type="ECO:0000256" key="5">
    <source>
        <dbReference type="ARBA" id="ARBA00023136"/>
    </source>
</evidence>
<dbReference type="SUPFAM" id="SSF103473">
    <property type="entry name" value="MFS general substrate transporter"/>
    <property type="match status" value="1"/>
</dbReference>
<keyword evidence="5 6" id="KW-0472">Membrane</keyword>
<comment type="subcellular location">
    <subcellularLocation>
        <location evidence="1">Membrane</location>
        <topology evidence="1">Multi-pass membrane protein</topology>
    </subcellularLocation>
</comment>
<gene>
    <name evidence="7" type="ORF">SODALDRAFT_331742</name>
</gene>
<dbReference type="InterPro" id="IPR036259">
    <property type="entry name" value="MFS_trans_sf"/>
</dbReference>
<dbReference type="Pfam" id="PF00854">
    <property type="entry name" value="PTR2"/>
    <property type="match status" value="1"/>
</dbReference>
<accession>A0A3N2PZ61</accession>
<evidence type="ECO:0000256" key="4">
    <source>
        <dbReference type="ARBA" id="ARBA00022989"/>
    </source>
</evidence>
<dbReference type="AlphaFoldDB" id="A0A3N2PZ61"/>
<feature type="transmembrane region" description="Helical" evidence="6">
    <location>
        <begin position="42"/>
        <end position="63"/>
    </location>
</feature>
<feature type="transmembrane region" description="Helical" evidence="6">
    <location>
        <begin position="125"/>
        <end position="146"/>
    </location>
</feature>
<keyword evidence="8" id="KW-1185">Reference proteome</keyword>
<comment type="similarity">
    <text evidence="2">Belongs to the major facilitator superfamily. Proton-dependent oligopeptide transporter (POT/PTR) (TC 2.A.17) family.</text>
</comment>
<dbReference type="InterPro" id="IPR000109">
    <property type="entry name" value="POT_fam"/>
</dbReference>
<name>A0A3N2PZ61_SODAK</name>
<organism evidence="7 8">
    <name type="scientific">Sodiomyces alkalinus (strain CBS 110278 / VKM F-3762 / F11)</name>
    <name type="common">Alkaliphilic filamentous fungus</name>
    <dbReference type="NCBI Taxonomy" id="1314773"/>
    <lineage>
        <taxon>Eukaryota</taxon>
        <taxon>Fungi</taxon>
        <taxon>Dikarya</taxon>
        <taxon>Ascomycota</taxon>
        <taxon>Pezizomycotina</taxon>
        <taxon>Sordariomycetes</taxon>
        <taxon>Hypocreomycetidae</taxon>
        <taxon>Glomerellales</taxon>
        <taxon>Plectosphaerellaceae</taxon>
        <taxon>Sodiomyces</taxon>
    </lineage>
</organism>
<evidence type="ECO:0000313" key="8">
    <source>
        <dbReference type="Proteomes" id="UP000272025"/>
    </source>
</evidence>
<dbReference type="GO" id="GO:0022857">
    <property type="term" value="F:transmembrane transporter activity"/>
    <property type="evidence" value="ECO:0007669"/>
    <property type="project" value="InterPro"/>
</dbReference>
<evidence type="ECO:0000256" key="1">
    <source>
        <dbReference type="ARBA" id="ARBA00004141"/>
    </source>
</evidence>
<protein>
    <submittedName>
        <fullName evidence="7">PTR2-domain-containing protein</fullName>
    </submittedName>
</protein>
<dbReference type="PANTHER" id="PTHR11654">
    <property type="entry name" value="OLIGOPEPTIDE TRANSPORTER-RELATED"/>
    <property type="match status" value="1"/>
</dbReference>
<feature type="transmembrane region" description="Helical" evidence="6">
    <location>
        <begin position="98"/>
        <end position="119"/>
    </location>
</feature>
<evidence type="ECO:0000313" key="7">
    <source>
        <dbReference type="EMBL" id="ROT39635.1"/>
    </source>
</evidence>
<feature type="transmembrane region" description="Helical" evidence="6">
    <location>
        <begin position="290"/>
        <end position="311"/>
    </location>
</feature>
<dbReference type="Proteomes" id="UP000272025">
    <property type="component" value="Unassembled WGS sequence"/>
</dbReference>
<evidence type="ECO:0000256" key="6">
    <source>
        <dbReference type="SAM" id="Phobius"/>
    </source>
</evidence>
<dbReference type="GO" id="GO:0016020">
    <property type="term" value="C:membrane"/>
    <property type="evidence" value="ECO:0007669"/>
    <property type="project" value="UniProtKB-SubCell"/>
</dbReference>
<sequence length="383" mass="43201">MADAKFGRYWTIHIAIVVSTLAHVVLTIAATPQVLRNPNGSFGAFIVGLVMLCTGTGFFKANISPLLAEQNRDTRLRVVVREDGRREIVDPAITNSRLFLWFYFAINIGSVAGQISMVFTERYHSFYLAFLLPTILFLLAPVVLAVNKKHYHLTPPTGSVLEKFFQMFFYTRKRSPGLLRMDWESSKPSNVPVADRPKWMTYDDAWVDEIKRGLLACKVFLFLPVFFLAYSQMTSNLTSQAATMQLNGAPNDLIQNLNPISIIIIVPIMDRVVYPGLRKMGIAFTPIKRMTVGFFFASASMVAACVMQYYIYQMSPCGWYANTCAEEGRKAPINVWAQSIPYVLVGIAEVWIMKPPPLLQSLGNRRVFFSLPRLADLVCFFGN</sequence>
<dbReference type="GeneID" id="39580006"/>
<keyword evidence="3 6" id="KW-0812">Transmembrane</keyword>
<feature type="transmembrane region" description="Helical" evidence="6">
    <location>
        <begin position="215"/>
        <end position="233"/>
    </location>
</feature>